<dbReference type="Gene3D" id="3.40.50.150">
    <property type="entry name" value="Vaccinia Virus protein VP39"/>
    <property type="match status" value="1"/>
</dbReference>
<dbReference type="UniPathway" id="UPA00078"/>
<evidence type="ECO:0000313" key="10">
    <source>
        <dbReference type="EMBL" id="ART81099.1"/>
    </source>
</evidence>
<dbReference type="PANTHER" id="PTHR13090">
    <property type="entry name" value="ARGININE-HYDROXYLASE NDUFAF5, MITOCHONDRIAL"/>
    <property type="match status" value="1"/>
</dbReference>
<comment type="similarity">
    <text evidence="8">Belongs to the methyltransferase superfamily.</text>
</comment>
<dbReference type="GO" id="GO:0008757">
    <property type="term" value="F:S-adenosylmethionine-dependent methyltransferase activity"/>
    <property type="evidence" value="ECO:0007669"/>
    <property type="project" value="InterPro"/>
</dbReference>
<evidence type="ECO:0000256" key="6">
    <source>
        <dbReference type="ARBA" id="ARBA00022691"/>
    </source>
</evidence>
<dbReference type="EMBL" id="CP021376">
    <property type="protein sequence ID" value="ART81099.1"/>
    <property type="molecule type" value="Genomic_DNA"/>
</dbReference>
<dbReference type="InterPro" id="IPR013216">
    <property type="entry name" value="Methyltransf_11"/>
</dbReference>
<dbReference type="GO" id="GO:0032259">
    <property type="term" value="P:methylation"/>
    <property type="evidence" value="ECO:0007669"/>
    <property type="project" value="UniProtKB-KW"/>
</dbReference>
<dbReference type="GO" id="GO:0009102">
    <property type="term" value="P:biotin biosynthetic process"/>
    <property type="evidence" value="ECO:0007669"/>
    <property type="project" value="UniProtKB-UniRule"/>
</dbReference>
<proteinExistence type="inferred from homology"/>
<comment type="pathway">
    <text evidence="2 8">Cofactor biosynthesis; biotin biosynthesis.</text>
</comment>
<dbReference type="EC" id="2.1.1.197" evidence="3 8"/>
<evidence type="ECO:0000256" key="1">
    <source>
        <dbReference type="ARBA" id="ARBA00000852"/>
    </source>
</evidence>
<dbReference type="PANTHER" id="PTHR13090:SF1">
    <property type="entry name" value="ARGININE-HYDROXYLASE NDUFAF5, MITOCHONDRIAL"/>
    <property type="match status" value="1"/>
</dbReference>
<evidence type="ECO:0000256" key="4">
    <source>
        <dbReference type="ARBA" id="ARBA00022603"/>
    </source>
</evidence>
<dbReference type="HAMAP" id="MF_00835">
    <property type="entry name" value="BioC"/>
    <property type="match status" value="1"/>
</dbReference>
<keyword evidence="5 8" id="KW-0808">Transferase</keyword>
<evidence type="ECO:0000259" key="9">
    <source>
        <dbReference type="Pfam" id="PF08241"/>
    </source>
</evidence>
<keyword evidence="4 8" id="KW-0489">Methyltransferase</keyword>
<evidence type="ECO:0000256" key="8">
    <source>
        <dbReference type="HAMAP-Rule" id="MF_00835"/>
    </source>
</evidence>
<dbReference type="NCBIfam" id="TIGR02072">
    <property type="entry name" value="BioC"/>
    <property type="match status" value="1"/>
</dbReference>
<sequence length="257" mass="28528">MINKSQVATAFSRAAHSYEQNNKLQQRTGNVLLAKLSHILPPTVATGLDLGCGSGWFLPQLNARAEQVFALDLSPAMLQQARLKLGEEANLIRLCADMDTVVFAKHSLDFIFANLCMQWSQDSTAWLANWSRCLKPGGVLVFATLVEGSLANLAKCWQAQSLASPINHFISRQQLTHDLENTGKRWHCDYQWEHLTFSDLKSLLHALKGIGANRVNASRASGLLGKARWQQLNATYPRNEKGQCVAEYQLAYGVVYG</sequence>
<keyword evidence="7 8" id="KW-0093">Biotin biosynthesis</keyword>
<comment type="function">
    <text evidence="8">Converts the free carboxyl group of a malonyl-thioester to its methyl ester by transfer of a methyl group from S-adenosyl-L-methionine (SAM). It allows to synthesize pimeloyl-ACP via the fatty acid synthetic pathway.</text>
</comment>
<dbReference type="GO" id="GO:0102130">
    <property type="term" value="F:malonyl-CoA methyltransferase activity"/>
    <property type="evidence" value="ECO:0007669"/>
    <property type="project" value="UniProtKB-EC"/>
</dbReference>
<name>A0A1Y0D0J3_9GAMM</name>
<keyword evidence="6 8" id="KW-0949">S-adenosyl-L-methionine</keyword>
<evidence type="ECO:0000256" key="3">
    <source>
        <dbReference type="ARBA" id="ARBA00012327"/>
    </source>
</evidence>
<dbReference type="AlphaFoldDB" id="A0A1Y0D0J3"/>
<dbReference type="KEGG" id="ocm:CBP12_04390"/>
<organism evidence="10 11">
    <name type="scientific">Oceanisphaera avium</name>
    <dbReference type="NCBI Taxonomy" id="1903694"/>
    <lineage>
        <taxon>Bacteria</taxon>
        <taxon>Pseudomonadati</taxon>
        <taxon>Pseudomonadota</taxon>
        <taxon>Gammaproteobacteria</taxon>
        <taxon>Aeromonadales</taxon>
        <taxon>Aeromonadaceae</taxon>
        <taxon>Oceanisphaera</taxon>
    </lineage>
</organism>
<protein>
    <recommendedName>
        <fullName evidence="3 8">Malonyl-[acyl-carrier protein] O-methyltransferase</fullName>
        <shortName evidence="8">Malonyl-ACP O-methyltransferase</shortName>
        <ecNumber evidence="3 8">2.1.1.197</ecNumber>
    </recommendedName>
    <alternativeName>
        <fullName evidence="8">Biotin synthesis protein BioC</fullName>
    </alternativeName>
</protein>
<keyword evidence="11" id="KW-1185">Reference proteome</keyword>
<evidence type="ECO:0000256" key="5">
    <source>
        <dbReference type="ARBA" id="ARBA00022679"/>
    </source>
</evidence>
<evidence type="ECO:0000313" key="11">
    <source>
        <dbReference type="Proteomes" id="UP000243793"/>
    </source>
</evidence>
<dbReference type="SUPFAM" id="SSF53335">
    <property type="entry name" value="S-adenosyl-L-methionine-dependent methyltransferases"/>
    <property type="match status" value="1"/>
</dbReference>
<dbReference type="Pfam" id="PF08241">
    <property type="entry name" value="Methyltransf_11"/>
    <property type="match status" value="1"/>
</dbReference>
<dbReference type="GO" id="GO:0010340">
    <property type="term" value="F:carboxyl-O-methyltransferase activity"/>
    <property type="evidence" value="ECO:0007669"/>
    <property type="project" value="UniProtKB-UniRule"/>
</dbReference>
<dbReference type="InterPro" id="IPR050602">
    <property type="entry name" value="Malonyl-ACP_OMT"/>
</dbReference>
<dbReference type="CDD" id="cd02440">
    <property type="entry name" value="AdoMet_MTases"/>
    <property type="match status" value="1"/>
</dbReference>
<accession>A0A1Y0D0J3</accession>
<gene>
    <name evidence="8" type="primary">bioC</name>
    <name evidence="10" type="ORF">CBP12_04390</name>
</gene>
<feature type="domain" description="Methyltransferase type 11" evidence="9">
    <location>
        <begin position="48"/>
        <end position="142"/>
    </location>
</feature>
<dbReference type="InterPro" id="IPR029063">
    <property type="entry name" value="SAM-dependent_MTases_sf"/>
</dbReference>
<reference evidence="11" key="1">
    <citation type="submission" date="2017-05" db="EMBL/GenBank/DDBJ databases">
        <authorList>
            <person name="Sung H."/>
        </authorList>
    </citation>
    <scope>NUCLEOTIDE SEQUENCE [LARGE SCALE GENOMIC DNA]</scope>
    <source>
        <strain evidence="11">AMac2203</strain>
    </source>
</reference>
<evidence type="ECO:0000256" key="2">
    <source>
        <dbReference type="ARBA" id="ARBA00004746"/>
    </source>
</evidence>
<dbReference type="Proteomes" id="UP000243793">
    <property type="component" value="Chromosome"/>
</dbReference>
<dbReference type="InterPro" id="IPR011814">
    <property type="entry name" value="BioC"/>
</dbReference>
<evidence type="ECO:0000256" key="7">
    <source>
        <dbReference type="ARBA" id="ARBA00022756"/>
    </source>
</evidence>
<comment type="catalytic activity">
    <reaction evidence="1 8">
        <text>malonyl-[ACP] + S-adenosyl-L-methionine = malonyl-[ACP] methyl ester + S-adenosyl-L-homocysteine</text>
        <dbReference type="Rhea" id="RHEA:17105"/>
        <dbReference type="Rhea" id="RHEA-COMP:9623"/>
        <dbReference type="Rhea" id="RHEA-COMP:9954"/>
        <dbReference type="ChEBI" id="CHEBI:57856"/>
        <dbReference type="ChEBI" id="CHEBI:59789"/>
        <dbReference type="ChEBI" id="CHEBI:78449"/>
        <dbReference type="ChEBI" id="CHEBI:78845"/>
        <dbReference type="EC" id="2.1.1.197"/>
    </reaction>
</comment>